<evidence type="ECO:0000256" key="1">
    <source>
        <dbReference type="SAM" id="MobiDB-lite"/>
    </source>
</evidence>
<feature type="region of interest" description="Disordered" evidence="1">
    <location>
        <begin position="50"/>
        <end position="76"/>
    </location>
</feature>
<keyword evidence="3" id="KW-1185">Reference proteome</keyword>
<evidence type="ECO:0008006" key="4">
    <source>
        <dbReference type="Google" id="ProtNLM"/>
    </source>
</evidence>
<evidence type="ECO:0000313" key="3">
    <source>
        <dbReference type="Proteomes" id="UP001321542"/>
    </source>
</evidence>
<evidence type="ECO:0000313" key="2">
    <source>
        <dbReference type="EMBL" id="BBC31330.1"/>
    </source>
</evidence>
<dbReference type="Proteomes" id="UP001321542">
    <property type="component" value="Chromosome"/>
</dbReference>
<reference evidence="2 3" key="1">
    <citation type="journal article" date="2010" name="ChemBioChem">
        <title>Cloning and characterization of the biosynthetic gene cluster of 16-membered macrolide antibiotic FD-891: involvement of a dual functional cytochrome P450 monooxygenase catalyzing epoxidation and hydroxylation.</title>
        <authorList>
            <person name="Kudo F."/>
            <person name="Motegi A."/>
            <person name="Mizoue K."/>
            <person name="Eguchi T."/>
        </authorList>
    </citation>
    <scope>NUCLEOTIDE SEQUENCE [LARGE SCALE GENOMIC DNA]</scope>
    <source>
        <strain evidence="2 3">A-8890</strain>
    </source>
</reference>
<gene>
    <name evidence="2" type="ORF">SGFS_026240</name>
</gene>
<accession>A0ABM7F416</accession>
<name>A0ABM7F416_9ACTN</name>
<reference evidence="2 3" key="2">
    <citation type="journal article" date="2023" name="ChemBioChem">
        <title>Acyltransferase Domain Exchange between Two Independent Type I Polyketide Synthases in the Same Producer Strain of Macrolide Antibiotics.</title>
        <authorList>
            <person name="Kudo F."/>
            <person name="Kishikawa K."/>
            <person name="Tsuboi K."/>
            <person name="Kido T."/>
            <person name="Usui T."/>
            <person name="Hashimoto J."/>
            <person name="Shin-Ya K."/>
            <person name="Miyanaga A."/>
            <person name="Eguchi T."/>
        </authorList>
    </citation>
    <scope>NUCLEOTIDE SEQUENCE [LARGE SCALE GENOMIC DNA]</scope>
    <source>
        <strain evidence="2 3">A-8890</strain>
    </source>
</reference>
<protein>
    <recommendedName>
        <fullName evidence="4">Transposase</fullName>
    </recommendedName>
</protein>
<proteinExistence type="predicted"/>
<dbReference type="EMBL" id="AP018448">
    <property type="protein sequence ID" value="BBC31330.1"/>
    <property type="molecule type" value="Genomic_DNA"/>
</dbReference>
<organism evidence="2 3">
    <name type="scientific">Streptomyces graminofaciens</name>
    <dbReference type="NCBI Taxonomy" id="68212"/>
    <lineage>
        <taxon>Bacteria</taxon>
        <taxon>Bacillati</taxon>
        <taxon>Actinomycetota</taxon>
        <taxon>Actinomycetes</taxon>
        <taxon>Kitasatosporales</taxon>
        <taxon>Streptomycetaceae</taxon>
        <taxon>Streptomyces</taxon>
    </lineage>
</organism>
<sequence length="76" mass="8508">MLPHSEKQDATETWKKNFGRPPLVAFVDHGQTRTGEPVAALLRPGDVADTAADHIETTQRWSPYSPLLHSTSTERR</sequence>